<dbReference type="InterPro" id="IPR016032">
    <property type="entry name" value="Sig_transdc_resp-reg_C-effctor"/>
</dbReference>
<organism evidence="4 5">
    <name type="scientific">Blastococcus aggregatus</name>
    <dbReference type="NCBI Taxonomy" id="38502"/>
    <lineage>
        <taxon>Bacteria</taxon>
        <taxon>Bacillati</taxon>
        <taxon>Actinomycetota</taxon>
        <taxon>Actinomycetes</taxon>
        <taxon>Geodermatophilales</taxon>
        <taxon>Geodermatophilaceae</taxon>
        <taxon>Blastococcus</taxon>
    </lineage>
</organism>
<proteinExistence type="predicted"/>
<dbReference type="InterPro" id="IPR041664">
    <property type="entry name" value="AAA_16"/>
</dbReference>
<protein>
    <submittedName>
        <fullName evidence="4">Regulatory protein, luxR family</fullName>
    </submittedName>
</protein>
<evidence type="ECO:0000256" key="2">
    <source>
        <dbReference type="ARBA" id="ARBA00022840"/>
    </source>
</evidence>
<name>A0A285V154_9ACTN</name>
<sequence length="1022" mass="108406">MVPQPPALALTPRRGTGSVLSEARATIVAMPRWDDAPMVGRASELALLLEAVDRAAAGRAGTVLLSGDAGVGKTRLLDELAVRAGERGVRVLIGHCVDLGDVGLPYLPFVDLLRPVAADPSLAAGANPVLAPLFAGRPVPAEPAVPAGEGGDLTRPLPHRAAPPPVNDGRLQLFEAVAALLCELAAERPLLVVLEDLHWADRSSRDLLRYLLARLSDEPVAVVGSYRADDLHRRHPLRPLLAELVRLPGVERLELSPLPDSDVGALVRRLAATSGPLPDSVLEDVVIRAEGNAFYAEELLAAGLHGEALPLALTDVLLARVEQRSPDAQQVLRVAAVAGRRVRHELVAAVSGLDDGGLQTVLAEVVHSHLLVVSDDGRYRFRHALLREAVLADLLPGERVRLHAAIAGYLAREPAAGTAAERAHHARESHDLPGAFAASLEAAAAARGVGAPAEQLQHLEAALALWSAVPDAAERAGRDQAALLQETAAAARTVGEPSRAVALLRAALEVLPAGAEPAERARVHYTLAQAMVRVEDDAGAHRESAAAMALVPAQPPSRTRTWAAATHARMSYSVGRIDEADAAADEALAAADALGFDGAWADIAVTQARSRPGTDPAAVRARLDEALLRARRSGDVEVEMRVIFNLATVTFEAGGIAEALEWTALGTRRARDLGVEWSYYPAELRHLHVTALYMAGDWDASLAEADVLARVPEMSAHVRAAALLVLVGRGDPAARARADWARGLIPRLSAHVLLDLVTAGSEIDLAAWEGRPQEAVDRAQTVYRRLRQEWDDDHLGILRLAGTALMPVADATIAARRVGDEAAVERWVRAGYELAEAARTAVKIYRKTYGDVMGVEAQAWLARVEAEAARVRGESAVELWRAAVEAFGFGHVYEQARSRWRLAEALLADGDRAGAAEQAAAAHAVAVRLGATPLRTALEALARRGRLEVGGVRPVEIGAVFTPREAEVLALLAQGRTNRQVGAELFISEKTASVHVSNILAKLGANGRTEAVAIAANRGLLP</sequence>
<dbReference type="EMBL" id="OBQI01000001">
    <property type="protein sequence ID" value="SOC47348.1"/>
    <property type="molecule type" value="Genomic_DNA"/>
</dbReference>
<keyword evidence="5" id="KW-1185">Reference proteome</keyword>
<reference evidence="5" key="1">
    <citation type="submission" date="2017-08" db="EMBL/GenBank/DDBJ databases">
        <authorList>
            <person name="Varghese N."/>
            <person name="Submissions S."/>
        </authorList>
    </citation>
    <scope>NUCLEOTIDE SEQUENCE [LARGE SCALE GENOMIC DNA]</scope>
    <source>
        <strain evidence="5">DSM 4725</strain>
    </source>
</reference>
<dbReference type="SMART" id="SM00421">
    <property type="entry name" value="HTH_LUXR"/>
    <property type="match status" value="1"/>
</dbReference>
<dbReference type="PRINTS" id="PR00038">
    <property type="entry name" value="HTHLUXR"/>
</dbReference>
<evidence type="ECO:0000256" key="1">
    <source>
        <dbReference type="ARBA" id="ARBA00022741"/>
    </source>
</evidence>
<dbReference type="Pfam" id="PF13191">
    <property type="entry name" value="AAA_16"/>
    <property type="match status" value="1"/>
</dbReference>
<dbReference type="PANTHER" id="PTHR16305">
    <property type="entry name" value="TESTICULAR SOLUBLE ADENYLYL CYCLASE"/>
    <property type="match status" value="1"/>
</dbReference>
<dbReference type="InterPro" id="IPR036388">
    <property type="entry name" value="WH-like_DNA-bd_sf"/>
</dbReference>
<dbReference type="SUPFAM" id="SSF46894">
    <property type="entry name" value="C-terminal effector domain of the bipartite response regulators"/>
    <property type="match status" value="1"/>
</dbReference>
<dbReference type="GO" id="GO:0006355">
    <property type="term" value="P:regulation of DNA-templated transcription"/>
    <property type="evidence" value="ECO:0007669"/>
    <property type="project" value="InterPro"/>
</dbReference>
<dbReference type="SUPFAM" id="SSF48452">
    <property type="entry name" value="TPR-like"/>
    <property type="match status" value="1"/>
</dbReference>
<keyword evidence="2" id="KW-0067">ATP-binding</keyword>
<feature type="domain" description="HTH luxR-type" evidence="3">
    <location>
        <begin position="954"/>
        <end position="1019"/>
    </location>
</feature>
<dbReference type="Pfam" id="PF00196">
    <property type="entry name" value="GerE"/>
    <property type="match status" value="1"/>
</dbReference>
<evidence type="ECO:0000259" key="3">
    <source>
        <dbReference type="PROSITE" id="PS50043"/>
    </source>
</evidence>
<accession>A0A285V154</accession>
<gene>
    <name evidence="4" type="ORF">SAMN05660748_0769</name>
</gene>
<dbReference type="Gene3D" id="1.10.10.10">
    <property type="entry name" value="Winged helix-like DNA-binding domain superfamily/Winged helix DNA-binding domain"/>
    <property type="match status" value="1"/>
</dbReference>
<dbReference type="GO" id="GO:0005524">
    <property type="term" value="F:ATP binding"/>
    <property type="evidence" value="ECO:0007669"/>
    <property type="project" value="UniProtKB-KW"/>
</dbReference>
<keyword evidence="1" id="KW-0547">Nucleotide-binding</keyword>
<evidence type="ECO:0000313" key="4">
    <source>
        <dbReference type="EMBL" id="SOC47348.1"/>
    </source>
</evidence>
<dbReference type="AlphaFoldDB" id="A0A285V154"/>
<evidence type="ECO:0000313" key="5">
    <source>
        <dbReference type="Proteomes" id="UP000219435"/>
    </source>
</evidence>
<dbReference type="CDD" id="cd06170">
    <property type="entry name" value="LuxR_C_like"/>
    <property type="match status" value="1"/>
</dbReference>
<dbReference type="PANTHER" id="PTHR16305:SF35">
    <property type="entry name" value="TRANSCRIPTIONAL ACTIVATOR DOMAIN"/>
    <property type="match status" value="1"/>
</dbReference>
<dbReference type="GO" id="GO:0003677">
    <property type="term" value="F:DNA binding"/>
    <property type="evidence" value="ECO:0007669"/>
    <property type="project" value="InterPro"/>
</dbReference>
<dbReference type="SUPFAM" id="SSF52540">
    <property type="entry name" value="P-loop containing nucleoside triphosphate hydrolases"/>
    <property type="match status" value="1"/>
</dbReference>
<dbReference type="InterPro" id="IPR000792">
    <property type="entry name" value="Tscrpt_reg_LuxR_C"/>
</dbReference>
<dbReference type="GO" id="GO:0005737">
    <property type="term" value="C:cytoplasm"/>
    <property type="evidence" value="ECO:0007669"/>
    <property type="project" value="TreeGrafter"/>
</dbReference>
<dbReference type="PROSITE" id="PS50043">
    <property type="entry name" value="HTH_LUXR_2"/>
    <property type="match status" value="1"/>
</dbReference>
<dbReference type="Proteomes" id="UP000219435">
    <property type="component" value="Unassembled WGS sequence"/>
</dbReference>
<dbReference type="GO" id="GO:0004016">
    <property type="term" value="F:adenylate cyclase activity"/>
    <property type="evidence" value="ECO:0007669"/>
    <property type="project" value="TreeGrafter"/>
</dbReference>
<dbReference type="InterPro" id="IPR011990">
    <property type="entry name" value="TPR-like_helical_dom_sf"/>
</dbReference>
<dbReference type="InterPro" id="IPR027417">
    <property type="entry name" value="P-loop_NTPase"/>
</dbReference>